<dbReference type="EMBL" id="BMVC01000007">
    <property type="protein sequence ID" value="GHC98291.1"/>
    <property type="molecule type" value="Genomic_DNA"/>
</dbReference>
<dbReference type="PANTHER" id="PTHR36108">
    <property type="entry name" value="COLOSSIN-B-RELATED"/>
    <property type="match status" value="1"/>
</dbReference>
<evidence type="ECO:0000259" key="4">
    <source>
        <dbReference type="Pfam" id="PF17802"/>
    </source>
</evidence>
<name>A0A918WZC4_9ACTN</name>
<dbReference type="RefSeq" id="WP_189824341.1">
    <property type="nucleotide sequence ID" value="NZ_BMVC01000007.1"/>
</dbReference>
<evidence type="ECO:0000313" key="6">
    <source>
        <dbReference type="EMBL" id="GHC98291.1"/>
    </source>
</evidence>
<keyword evidence="2" id="KW-0964">Secreted</keyword>
<dbReference type="Gene3D" id="2.60.40.10">
    <property type="entry name" value="Immunoglobulins"/>
    <property type="match status" value="2"/>
</dbReference>
<dbReference type="PANTHER" id="PTHR36108:SF13">
    <property type="entry name" value="COLOSSIN-B-RELATED"/>
    <property type="match status" value="1"/>
</dbReference>
<dbReference type="Proteomes" id="UP000638353">
    <property type="component" value="Unassembled WGS sequence"/>
</dbReference>
<gene>
    <name evidence="6" type="ORF">GCM10010334_40660</name>
</gene>
<dbReference type="AlphaFoldDB" id="A0A918WZC4"/>
<evidence type="ECO:0000256" key="2">
    <source>
        <dbReference type="ARBA" id="ARBA00022525"/>
    </source>
</evidence>
<keyword evidence="3" id="KW-0732">Signal</keyword>
<comment type="similarity">
    <text evidence="1">Belongs to the serine-aspartate repeat-containing protein (SDr) family.</text>
</comment>
<evidence type="ECO:0000256" key="1">
    <source>
        <dbReference type="ARBA" id="ARBA00007257"/>
    </source>
</evidence>
<accession>A0A918WZC4</accession>
<reference evidence="6" key="1">
    <citation type="journal article" date="2014" name="Int. J. Syst. Evol. Microbiol.">
        <title>Complete genome sequence of Corynebacterium casei LMG S-19264T (=DSM 44701T), isolated from a smear-ripened cheese.</title>
        <authorList>
            <consortium name="US DOE Joint Genome Institute (JGI-PGF)"/>
            <person name="Walter F."/>
            <person name="Albersmeier A."/>
            <person name="Kalinowski J."/>
            <person name="Ruckert C."/>
        </authorList>
    </citation>
    <scope>NUCLEOTIDE SEQUENCE</scope>
    <source>
        <strain evidence="6">JCM 4637</strain>
    </source>
</reference>
<evidence type="ECO:0000256" key="3">
    <source>
        <dbReference type="ARBA" id="ARBA00022729"/>
    </source>
</evidence>
<proteinExistence type="inferred from homology"/>
<reference evidence="6" key="2">
    <citation type="submission" date="2020-09" db="EMBL/GenBank/DDBJ databases">
        <authorList>
            <person name="Sun Q."/>
            <person name="Ohkuma M."/>
        </authorList>
    </citation>
    <scope>NUCLEOTIDE SEQUENCE</scope>
    <source>
        <strain evidence="6">JCM 4637</strain>
    </source>
</reference>
<dbReference type="InterPro" id="IPR026588">
    <property type="entry name" value="Choice_anch_A"/>
</dbReference>
<evidence type="ECO:0008006" key="8">
    <source>
        <dbReference type="Google" id="ProtNLM"/>
    </source>
</evidence>
<comment type="caution">
    <text evidence="6">The sequence shown here is derived from an EMBL/GenBank/DDBJ whole genome shotgun (WGS) entry which is preliminary data.</text>
</comment>
<feature type="domain" description="SpaA-like prealbumin fold" evidence="4">
    <location>
        <begin position="493"/>
        <end position="575"/>
    </location>
</feature>
<dbReference type="InterPro" id="IPR013783">
    <property type="entry name" value="Ig-like_fold"/>
</dbReference>
<sequence>MRTVPARSGSRAFRTTGVVRLAAGVAWLTAGAVLLPAAAQANPAPANTAVRADPLPGGLGPCVPGSCPDPFPPINNGAIAGYDNGINVFAGGDFRVRGKAAEAEGRVVVLGSFDINKSPEGSQIYNVGVAGVGSRVAPPVGSDYLATGGSVTIAAGQRLVAEDGVVRHAGPATGTIIGTSTLDPATATPYLALRQQLTEASQCYADGDTGLRPATGTSVNEGGQTVFTGDGTSALQVFNADFDLASPSGGQQGVEFRGIPAGATVLVNVLGTKRTINTYSGTLDDNDPLNKLRNRLLWNFPDATTVDLKGTGQFQGSILIGNQASETDVTLPGVNGRFFTTGSITHQSAAGGGGGQEFHAYPFDGDLPSCGKPLPKEGELKVVKVDDATGAPLPGAVFQLWREANDIPGLQTSGVRPDRRRGQPCTTDAQGVCRATVRAGYSFYWQETKAPAGYDLPKPNVVGPLALPEAKRLQGVTVTVRNKKTPVVPDVKGSLHVRKVDSRTGRGLPHAVVELWRETNGVPGLQTTGRADTRTGSGCATDERGRCDFDNLKLGSYYVRETAAPDGYRLPRNPVSGPHTLTKGNAAQGITVRMTNEEKRDKPKK</sequence>
<dbReference type="Pfam" id="PF20597">
    <property type="entry name" value="pAdhesive_15"/>
    <property type="match status" value="1"/>
</dbReference>
<dbReference type="SUPFAM" id="SSF49478">
    <property type="entry name" value="Cna protein B-type domain"/>
    <property type="match status" value="1"/>
</dbReference>
<dbReference type="Pfam" id="PF17802">
    <property type="entry name" value="SpaA"/>
    <property type="match status" value="2"/>
</dbReference>
<dbReference type="InterPro" id="IPR041033">
    <property type="entry name" value="SpaA_PFL_dom_1"/>
</dbReference>
<evidence type="ECO:0000313" key="7">
    <source>
        <dbReference type="Proteomes" id="UP000638353"/>
    </source>
</evidence>
<organism evidence="6 7">
    <name type="scientific">Streptomyces finlayi</name>
    <dbReference type="NCBI Taxonomy" id="67296"/>
    <lineage>
        <taxon>Bacteria</taxon>
        <taxon>Bacillati</taxon>
        <taxon>Actinomycetota</taxon>
        <taxon>Actinomycetes</taxon>
        <taxon>Kitasatosporales</taxon>
        <taxon>Streptomycetaceae</taxon>
        <taxon>Streptomyces</taxon>
    </lineage>
</organism>
<dbReference type="NCBIfam" id="TIGR04215">
    <property type="entry name" value="choice_anch_A"/>
    <property type="match status" value="1"/>
</dbReference>
<dbReference type="GO" id="GO:0005975">
    <property type="term" value="P:carbohydrate metabolic process"/>
    <property type="evidence" value="ECO:0007669"/>
    <property type="project" value="UniProtKB-ARBA"/>
</dbReference>
<protein>
    <recommendedName>
        <fullName evidence="8">Choice-of-anchor A family protein</fullName>
    </recommendedName>
</protein>
<feature type="domain" description="Choice-of-anchor A" evidence="5">
    <location>
        <begin position="84"/>
        <end position="321"/>
    </location>
</feature>
<feature type="domain" description="SpaA-like prealbumin fold" evidence="4">
    <location>
        <begin position="378"/>
        <end position="458"/>
    </location>
</feature>
<evidence type="ECO:0000259" key="5">
    <source>
        <dbReference type="Pfam" id="PF20597"/>
    </source>
</evidence>